<comment type="caution">
    <text evidence="1">The sequence shown here is derived from an EMBL/GenBank/DDBJ whole genome shotgun (WGS) entry which is preliminary data.</text>
</comment>
<dbReference type="Proteomes" id="UP000035996">
    <property type="component" value="Unassembled WGS sequence"/>
</dbReference>
<sequence length="247" mass="26514">MGVFDDLLYPDNKNRGNRASELGNDCAIITHELVEKKQTIDLLLQGANEAIKEAYQNIGQSAIPVKEVDIGNGEWITFVAEGLGSVVTYYGVTTALETAAKSFLLSEGRIGEAAFASLVGLPKWFNVGKVMGGIAAVVAVEMLIDAGMGAENRSNLRDAIHSLIPPRVTLKKSAMINEVVCISLQSAINAYDAVKNVPGLTPEQLDNILQNIIDQHKAKVDDITDDSAKAALQELDSSRGSWTNEDS</sequence>
<organism evidence="1 2">
    <name type="scientific">Guptibacillus hwajinpoensis</name>
    <dbReference type="NCBI Taxonomy" id="208199"/>
    <lineage>
        <taxon>Bacteria</taxon>
        <taxon>Bacillati</taxon>
        <taxon>Bacillota</taxon>
        <taxon>Bacilli</taxon>
        <taxon>Bacillales</taxon>
        <taxon>Guptibacillaceae</taxon>
        <taxon>Guptibacillus</taxon>
    </lineage>
</organism>
<dbReference type="OrthoDB" id="3076696at2"/>
<accession>A0A0J6CKJ0</accession>
<evidence type="ECO:0000313" key="2">
    <source>
        <dbReference type="Proteomes" id="UP000035996"/>
    </source>
</evidence>
<gene>
    <name evidence="1" type="ORF">AB986_12510</name>
</gene>
<dbReference type="AlphaFoldDB" id="A0A0J6CKJ0"/>
<protein>
    <submittedName>
        <fullName evidence="1">Uncharacterized protein</fullName>
    </submittedName>
</protein>
<evidence type="ECO:0000313" key="1">
    <source>
        <dbReference type="EMBL" id="KMM36756.1"/>
    </source>
</evidence>
<proteinExistence type="predicted"/>
<dbReference type="RefSeq" id="WP_048311467.1">
    <property type="nucleotide sequence ID" value="NZ_CP119526.1"/>
</dbReference>
<name>A0A0J6CKJ0_9BACL</name>
<keyword evidence="2" id="KW-1185">Reference proteome</keyword>
<reference evidence="1" key="1">
    <citation type="submission" date="2015-06" db="EMBL/GenBank/DDBJ databases">
        <authorList>
            <person name="Liu B."/>
            <person name="Wang J."/>
            <person name="Zhu Y."/>
            <person name="Liu G."/>
            <person name="Chen Q."/>
            <person name="Zheng C."/>
            <person name="Che J."/>
            <person name="Ge C."/>
            <person name="Shi H."/>
            <person name="Pan Z."/>
            <person name="Liu X."/>
        </authorList>
    </citation>
    <scope>NUCLEOTIDE SEQUENCE [LARGE SCALE GENOMIC DNA]</scope>
    <source>
        <strain evidence="1">DSM 16346</strain>
    </source>
</reference>
<dbReference type="EMBL" id="LELK01000004">
    <property type="protein sequence ID" value="KMM36756.1"/>
    <property type="molecule type" value="Genomic_DNA"/>
</dbReference>